<organism evidence="1 2">
    <name type="scientific">Mycetocola miduiensis</name>
    <dbReference type="NCBI Taxonomy" id="995034"/>
    <lineage>
        <taxon>Bacteria</taxon>
        <taxon>Bacillati</taxon>
        <taxon>Actinomycetota</taxon>
        <taxon>Actinomycetes</taxon>
        <taxon>Micrococcales</taxon>
        <taxon>Microbacteriaceae</taxon>
        <taxon>Mycetocola</taxon>
    </lineage>
</organism>
<gene>
    <name evidence="1" type="ORF">SAMN05216219_1587</name>
</gene>
<dbReference type="EMBL" id="FOVM01000004">
    <property type="protein sequence ID" value="SFN66924.1"/>
    <property type="molecule type" value="Genomic_DNA"/>
</dbReference>
<dbReference type="AlphaFoldDB" id="A0A1I5AWV7"/>
<keyword evidence="2" id="KW-1185">Reference proteome</keyword>
<name>A0A1I5AWV7_9MICO</name>
<proteinExistence type="predicted"/>
<dbReference type="STRING" id="995034.SAMN05216219_1587"/>
<evidence type="ECO:0000313" key="2">
    <source>
        <dbReference type="Proteomes" id="UP000198867"/>
    </source>
</evidence>
<sequence>MSAVDHKAEAIRLDNEAYKTHAGPEVAALYAARAQTHATLFAAEQQRLANLIEWFGDGELSTDPAKREAQLAVQRETEEGLGLS</sequence>
<evidence type="ECO:0000313" key="1">
    <source>
        <dbReference type="EMBL" id="SFN66924.1"/>
    </source>
</evidence>
<reference evidence="2" key="1">
    <citation type="submission" date="2016-10" db="EMBL/GenBank/DDBJ databases">
        <authorList>
            <person name="Varghese N."/>
            <person name="Submissions S."/>
        </authorList>
    </citation>
    <scope>NUCLEOTIDE SEQUENCE [LARGE SCALE GENOMIC DNA]</scope>
    <source>
        <strain evidence="2">CGMCC 1.11101</strain>
    </source>
</reference>
<protein>
    <submittedName>
        <fullName evidence="1">Uncharacterized protein</fullName>
    </submittedName>
</protein>
<dbReference type="RefSeq" id="WP_090710350.1">
    <property type="nucleotide sequence ID" value="NZ_FOVM01000004.1"/>
</dbReference>
<dbReference type="Proteomes" id="UP000198867">
    <property type="component" value="Unassembled WGS sequence"/>
</dbReference>
<accession>A0A1I5AWV7</accession>
<dbReference type="OrthoDB" id="4993234at2"/>